<keyword evidence="2" id="KW-1185">Reference proteome</keyword>
<organism evidence="1 2">
    <name type="scientific">Paxillus rubicundulus Ve08.2h10</name>
    <dbReference type="NCBI Taxonomy" id="930991"/>
    <lineage>
        <taxon>Eukaryota</taxon>
        <taxon>Fungi</taxon>
        <taxon>Dikarya</taxon>
        <taxon>Basidiomycota</taxon>
        <taxon>Agaricomycotina</taxon>
        <taxon>Agaricomycetes</taxon>
        <taxon>Agaricomycetidae</taxon>
        <taxon>Boletales</taxon>
        <taxon>Paxilineae</taxon>
        <taxon>Paxillaceae</taxon>
        <taxon>Paxillus</taxon>
    </lineage>
</organism>
<accession>A0A0D0DS81</accession>
<sequence>MVIRARIHNIAQICEERARMLSLPTPRFCSDVRHRYVRLVDSNTPERRGRIALVPFPLCRAFLADIGLEAVGVSHRALETD</sequence>
<protein>
    <submittedName>
        <fullName evidence="1">Uncharacterized protein</fullName>
    </submittedName>
</protein>
<dbReference type="HOGENOM" id="CLU_2574559_0_0_1"/>
<dbReference type="InParanoid" id="A0A0D0DS81"/>
<name>A0A0D0DS81_9AGAM</name>
<reference evidence="1 2" key="1">
    <citation type="submission" date="2014-04" db="EMBL/GenBank/DDBJ databases">
        <authorList>
            <consortium name="DOE Joint Genome Institute"/>
            <person name="Kuo A."/>
            <person name="Kohler A."/>
            <person name="Jargeat P."/>
            <person name="Nagy L.G."/>
            <person name="Floudas D."/>
            <person name="Copeland A."/>
            <person name="Barry K.W."/>
            <person name="Cichocki N."/>
            <person name="Veneault-Fourrey C."/>
            <person name="LaButti K."/>
            <person name="Lindquist E.A."/>
            <person name="Lipzen A."/>
            <person name="Lundell T."/>
            <person name="Morin E."/>
            <person name="Murat C."/>
            <person name="Sun H."/>
            <person name="Tunlid A."/>
            <person name="Henrissat B."/>
            <person name="Grigoriev I.V."/>
            <person name="Hibbett D.S."/>
            <person name="Martin F."/>
            <person name="Nordberg H.P."/>
            <person name="Cantor M.N."/>
            <person name="Hua S.X."/>
        </authorList>
    </citation>
    <scope>NUCLEOTIDE SEQUENCE [LARGE SCALE GENOMIC DNA]</scope>
    <source>
        <strain evidence="1 2">Ve08.2h10</strain>
    </source>
</reference>
<evidence type="ECO:0000313" key="1">
    <source>
        <dbReference type="EMBL" id="KIK96203.1"/>
    </source>
</evidence>
<reference evidence="2" key="2">
    <citation type="submission" date="2015-01" db="EMBL/GenBank/DDBJ databases">
        <title>Evolutionary Origins and Diversification of the Mycorrhizal Mutualists.</title>
        <authorList>
            <consortium name="DOE Joint Genome Institute"/>
            <consortium name="Mycorrhizal Genomics Consortium"/>
            <person name="Kohler A."/>
            <person name="Kuo A."/>
            <person name="Nagy L.G."/>
            <person name="Floudas D."/>
            <person name="Copeland A."/>
            <person name="Barry K.W."/>
            <person name="Cichocki N."/>
            <person name="Veneault-Fourrey C."/>
            <person name="LaButti K."/>
            <person name="Lindquist E.A."/>
            <person name="Lipzen A."/>
            <person name="Lundell T."/>
            <person name="Morin E."/>
            <person name="Murat C."/>
            <person name="Riley R."/>
            <person name="Ohm R."/>
            <person name="Sun H."/>
            <person name="Tunlid A."/>
            <person name="Henrissat B."/>
            <person name="Grigoriev I.V."/>
            <person name="Hibbett D.S."/>
            <person name="Martin F."/>
        </authorList>
    </citation>
    <scope>NUCLEOTIDE SEQUENCE [LARGE SCALE GENOMIC DNA]</scope>
    <source>
        <strain evidence="2">Ve08.2h10</strain>
    </source>
</reference>
<evidence type="ECO:0000313" key="2">
    <source>
        <dbReference type="Proteomes" id="UP000054538"/>
    </source>
</evidence>
<proteinExistence type="predicted"/>
<gene>
    <name evidence="1" type="ORF">PAXRUDRAFT_826201</name>
</gene>
<dbReference type="EMBL" id="KN824998">
    <property type="protein sequence ID" value="KIK96203.1"/>
    <property type="molecule type" value="Genomic_DNA"/>
</dbReference>
<dbReference type="AlphaFoldDB" id="A0A0D0DS81"/>
<dbReference type="Proteomes" id="UP000054538">
    <property type="component" value="Unassembled WGS sequence"/>
</dbReference>